<dbReference type="UniPathway" id="UPA00109">
    <property type="reaction ID" value="UER00187"/>
</dbReference>
<sequence>MSKIAEIVGRKIMDSREKPTVEVKITTEDGFMGIDSVPSGTSTGSREDKLVEPDIAINNINNIIAPQLIGKDVHNQQEIDRVMIDMDGTENKSKLGANAILGISLAVARTAALRAKMPLFWYINKLFAKISGQKVAPAIPTPMMVMICGGRHGKNNLCIQEFSLLGKMDQGIKVWQNIEKIIKDRKIEYTIGLEGAFSPNLQYDEDALDIIFEACNTAGYKNGSDVRIGVDIAGNNCRMQNSEILNLVRKYDLYSIEDPFGETDWEKFGQFKLELEEDNRQFILLGDDLFATHKNLLQKGINNLVANAIIIKVNQVGTLTETLEVIALAQKANYTHVVSHRSGETTDTFIADLAVGTAAKFLKSGAPFPRERVLKYKRLNEIEEEL</sequence>
<evidence type="ECO:0000256" key="3">
    <source>
        <dbReference type="ARBA" id="ARBA00012058"/>
    </source>
</evidence>
<evidence type="ECO:0000313" key="16">
    <source>
        <dbReference type="Proteomes" id="UP000034498"/>
    </source>
</evidence>
<dbReference type="InterPro" id="IPR020809">
    <property type="entry name" value="Enolase_CS"/>
</dbReference>
<feature type="binding site" evidence="11">
    <location>
        <position position="161"/>
    </location>
    <ligand>
        <name>substrate</name>
    </ligand>
</feature>
<comment type="function">
    <text evidence="9">Catalyzes the reversible conversion of 2-phosphoglycerate (2-PG) into phosphoenolpyruvate (PEP). It is essential for the degradation of carbohydrates via glycolysis.</text>
</comment>
<evidence type="ECO:0000256" key="5">
    <source>
        <dbReference type="ARBA" id="ARBA00022525"/>
    </source>
</evidence>
<dbReference type="GO" id="GO:0006096">
    <property type="term" value="P:glycolytic process"/>
    <property type="evidence" value="ECO:0007669"/>
    <property type="project" value="UniProtKB-UniRule"/>
</dbReference>
<dbReference type="GO" id="GO:0000015">
    <property type="term" value="C:phosphopyruvate hydratase complex"/>
    <property type="evidence" value="ECO:0007669"/>
    <property type="project" value="InterPro"/>
</dbReference>
<keyword evidence="9" id="KW-0963">Cytoplasm</keyword>
<feature type="binding site" evidence="11">
    <location>
        <position position="257"/>
    </location>
    <ligand>
        <name>substrate</name>
    </ligand>
</feature>
<dbReference type="PROSITE" id="PS00164">
    <property type="entry name" value="ENOLASE"/>
    <property type="match status" value="1"/>
</dbReference>
<protein>
    <recommendedName>
        <fullName evidence="4 9">Enolase</fullName>
        <ecNumber evidence="3 9">4.2.1.11</ecNumber>
    </recommendedName>
    <alternativeName>
        <fullName evidence="9">2-phospho-D-glycerate hydro-lyase</fullName>
    </alternativeName>
    <alternativeName>
        <fullName evidence="9">2-phosphoglycerate dehydratase</fullName>
    </alternativeName>
</protein>
<organism evidence="15 16">
    <name type="scientific">Berkelbacteria bacterium GW2011_GWB1_38_5</name>
    <dbReference type="NCBI Taxonomy" id="1618336"/>
    <lineage>
        <taxon>Bacteria</taxon>
        <taxon>Candidatus Berkelbacteria</taxon>
    </lineage>
</organism>
<name>A0A0G0K4N2_9BACT</name>
<keyword evidence="7 9" id="KW-0324">Glycolysis</keyword>
<dbReference type="GO" id="GO:0000287">
    <property type="term" value="F:magnesium ion binding"/>
    <property type="evidence" value="ECO:0007669"/>
    <property type="project" value="UniProtKB-UniRule"/>
</dbReference>
<keyword evidence="5 9" id="KW-0964">Secreted</keyword>
<dbReference type="PATRIC" id="fig|1618336.3.peg.62"/>
<dbReference type="EMBL" id="LBUX01000001">
    <property type="protein sequence ID" value="KKQ74658.1"/>
    <property type="molecule type" value="Genomic_DNA"/>
</dbReference>
<dbReference type="SFLD" id="SFLDS00001">
    <property type="entry name" value="Enolase"/>
    <property type="match status" value="1"/>
</dbReference>
<feature type="active site" description="Proton acceptor" evidence="9 10">
    <location>
        <position position="312"/>
    </location>
</feature>
<dbReference type="GO" id="GO:0004634">
    <property type="term" value="F:phosphopyruvate hydratase activity"/>
    <property type="evidence" value="ECO:0007669"/>
    <property type="project" value="UniProtKB-UniRule"/>
</dbReference>
<keyword evidence="8 9" id="KW-0456">Lyase</keyword>
<dbReference type="SUPFAM" id="SSF51604">
    <property type="entry name" value="Enolase C-terminal domain-like"/>
    <property type="match status" value="1"/>
</dbReference>
<evidence type="ECO:0000256" key="7">
    <source>
        <dbReference type="ARBA" id="ARBA00023152"/>
    </source>
</evidence>
<dbReference type="Gene3D" id="3.30.390.10">
    <property type="entry name" value="Enolase-like, N-terminal domain"/>
    <property type="match status" value="1"/>
</dbReference>
<comment type="subcellular location">
    <subcellularLocation>
        <location evidence="9">Cytoplasm</location>
    </subcellularLocation>
    <subcellularLocation>
        <location evidence="9">Secreted</location>
    </subcellularLocation>
    <subcellularLocation>
        <location evidence="9">Cell surface</location>
    </subcellularLocation>
    <text evidence="9">Fractions of enolase are present in both the cytoplasm and on the cell surface.</text>
</comment>
<evidence type="ECO:0000256" key="11">
    <source>
        <dbReference type="PIRSR" id="PIRSR001400-2"/>
    </source>
</evidence>
<comment type="cofactor">
    <cofactor evidence="9">
        <name>Mg(2+)</name>
        <dbReference type="ChEBI" id="CHEBI:18420"/>
    </cofactor>
    <text evidence="9">Binds a second Mg(2+) ion via substrate during catalysis.</text>
</comment>
<feature type="binding site" evidence="11">
    <location>
        <begin position="339"/>
        <end position="342"/>
    </location>
    <ligand>
        <name>substrate</name>
    </ligand>
</feature>
<feature type="binding site" evidence="9">
    <location>
        <position position="312"/>
    </location>
    <ligand>
        <name>(2R)-2-phosphoglycerate</name>
        <dbReference type="ChEBI" id="CHEBI:58289"/>
    </ligand>
</feature>
<dbReference type="STRING" id="1618336.US94_C0001G0059"/>
<feature type="binding site" evidence="9">
    <location>
        <position position="363"/>
    </location>
    <ligand>
        <name>(2R)-2-phosphoglycerate</name>
        <dbReference type="ChEBI" id="CHEBI:58289"/>
    </ligand>
</feature>
<dbReference type="SMART" id="SM01192">
    <property type="entry name" value="Enolase_C"/>
    <property type="match status" value="1"/>
</dbReference>
<feature type="binding site" evidence="9">
    <location>
        <position position="342"/>
    </location>
    <ligand>
        <name>(2R)-2-phosphoglycerate</name>
        <dbReference type="ChEBI" id="CHEBI:58289"/>
    </ligand>
</feature>
<keyword evidence="6 9" id="KW-0460">Magnesium</keyword>
<dbReference type="Pfam" id="PF00113">
    <property type="entry name" value="Enolase_C"/>
    <property type="match status" value="2"/>
</dbReference>
<feature type="binding site" evidence="11">
    <location>
        <position position="152"/>
    </location>
    <ligand>
        <name>substrate</name>
    </ligand>
</feature>
<feature type="binding site" evidence="9">
    <location>
        <position position="341"/>
    </location>
    <ligand>
        <name>(2R)-2-phosphoglycerate</name>
        <dbReference type="ChEBI" id="CHEBI:58289"/>
    </ligand>
</feature>
<dbReference type="PANTHER" id="PTHR11902:SF1">
    <property type="entry name" value="ENOLASE"/>
    <property type="match status" value="1"/>
</dbReference>
<feature type="binding site" evidence="9 12">
    <location>
        <position position="257"/>
    </location>
    <ligand>
        <name>Mg(2+)</name>
        <dbReference type="ChEBI" id="CHEBI:18420"/>
    </ligand>
</feature>
<feature type="binding site" evidence="9 12">
    <location>
        <position position="231"/>
    </location>
    <ligand>
        <name>Mg(2+)</name>
        <dbReference type="ChEBI" id="CHEBI:18420"/>
    </ligand>
</feature>
<evidence type="ECO:0000259" key="14">
    <source>
        <dbReference type="SMART" id="SM01193"/>
    </source>
</evidence>
<evidence type="ECO:0000256" key="8">
    <source>
        <dbReference type="ARBA" id="ARBA00023239"/>
    </source>
</evidence>
<dbReference type="AlphaFoldDB" id="A0A0G0K4N2"/>
<comment type="catalytic activity">
    <reaction evidence="9">
        <text>(2R)-2-phosphoglycerate = phosphoenolpyruvate + H2O</text>
        <dbReference type="Rhea" id="RHEA:10164"/>
        <dbReference type="ChEBI" id="CHEBI:15377"/>
        <dbReference type="ChEBI" id="CHEBI:58289"/>
        <dbReference type="ChEBI" id="CHEBI:58702"/>
        <dbReference type="EC" id="4.2.1.11"/>
    </reaction>
</comment>
<dbReference type="HAMAP" id="MF_00318">
    <property type="entry name" value="Enolase"/>
    <property type="match status" value="1"/>
</dbReference>
<dbReference type="EC" id="4.2.1.11" evidence="3 9"/>
<comment type="cofactor">
    <cofactor evidence="12">
        <name>Mg(2+)</name>
        <dbReference type="ChEBI" id="CHEBI:18420"/>
    </cofactor>
    <text evidence="12">Mg(2+) is required for catalysis and for stabilizing the dimer.</text>
</comment>
<accession>A0A0G0K4N2</accession>
<feature type="active site" description="Proton donor" evidence="9 10">
    <location>
        <position position="194"/>
    </location>
</feature>
<dbReference type="Proteomes" id="UP000034498">
    <property type="component" value="Unassembled WGS sequence"/>
</dbReference>
<keyword evidence="9 12" id="KW-0479">Metal-binding</keyword>
<feature type="binding site" evidence="9 12">
    <location>
        <position position="287"/>
    </location>
    <ligand>
        <name>Mg(2+)</name>
        <dbReference type="ChEBI" id="CHEBI:18420"/>
    </ligand>
</feature>
<dbReference type="GO" id="GO:0005576">
    <property type="term" value="C:extracellular region"/>
    <property type="evidence" value="ECO:0007669"/>
    <property type="project" value="UniProtKB-SubCell"/>
</dbReference>
<feature type="domain" description="Enolase N-terminal" evidence="14">
    <location>
        <begin position="4"/>
        <end position="123"/>
    </location>
</feature>
<dbReference type="Gene3D" id="3.20.20.120">
    <property type="entry name" value="Enolase-like C-terminal domain"/>
    <property type="match status" value="2"/>
</dbReference>
<feature type="binding site" evidence="9">
    <location>
        <position position="160"/>
    </location>
    <ligand>
        <name>(2R)-2-phosphoglycerate</name>
        <dbReference type="ChEBI" id="CHEBI:58289"/>
    </ligand>
</feature>
<evidence type="ECO:0000256" key="1">
    <source>
        <dbReference type="ARBA" id="ARBA00005031"/>
    </source>
</evidence>
<dbReference type="PRINTS" id="PR00148">
    <property type="entry name" value="ENOLASE"/>
</dbReference>
<evidence type="ECO:0000256" key="12">
    <source>
        <dbReference type="PIRSR" id="PIRSR001400-3"/>
    </source>
</evidence>
<reference evidence="15 16" key="1">
    <citation type="journal article" date="2015" name="Nature">
        <title>rRNA introns, odd ribosomes, and small enigmatic genomes across a large radiation of phyla.</title>
        <authorList>
            <person name="Brown C.T."/>
            <person name="Hug L.A."/>
            <person name="Thomas B.C."/>
            <person name="Sharon I."/>
            <person name="Castelle C.J."/>
            <person name="Singh A."/>
            <person name="Wilkins M.J."/>
            <person name="Williams K.H."/>
            <person name="Banfield J.F."/>
        </authorList>
    </citation>
    <scope>NUCLEOTIDE SEQUENCE [LARGE SCALE GENOMIC DNA]</scope>
</reference>
<feature type="binding site" evidence="11">
    <location>
        <position position="363"/>
    </location>
    <ligand>
        <name>substrate</name>
    </ligand>
</feature>
<comment type="caution">
    <text evidence="15">The sequence shown here is derived from an EMBL/GenBank/DDBJ whole genome shotgun (WGS) entry which is preliminary data.</text>
</comment>
<dbReference type="InterPro" id="IPR020811">
    <property type="entry name" value="Enolase_N"/>
</dbReference>
<dbReference type="SUPFAM" id="SSF54826">
    <property type="entry name" value="Enolase N-terminal domain-like"/>
    <property type="match status" value="1"/>
</dbReference>
<evidence type="ECO:0000256" key="10">
    <source>
        <dbReference type="PIRSR" id="PIRSR001400-1"/>
    </source>
</evidence>
<comment type="pathway">
    <text evidence="1 9">Carbohydrate degradation; glycolysis; pyruvate from D-glyceraldehyde 3-phosphate: step 4/5.</text>
</comment>
<feature type="domain" description="Enolase C-terminal TIM barrel" evidence="13">
    <location>
        <begin position="136"/>
        <end position="386"/>
    </location>
</feature>
<evidence type="ECO:0000256" key="2">
    <source>
        <dbReference type="ARBA" id="ARBA00009604"/>
    </source>
</evidence>
<dbReference type="GO" id="GO:0009986">
    <property type="term" value="C:cell surface"/>
    <property type="evidence" value="ECO:0007669"/>
    <property type="project" value="UniProtKB-SubCell"/>
</dbReference>
<evidence type="ECO:0000256" key="4">
    <source>
        <dbReference type="ARBA" id="ARBA00017068"/>
    </source>
</evidence>
<gene>
    <name evidence="9" type="primary">eno</name>
    <name evidence="15" type="ORF">US94_C0001G0059</name>
</gene>
<evidence type="ECO:0000259" key="13">
    <source>
        <dbReference type="SMART" id="SM01192"/>
    </source>
</evidence>
<comment type="similarity">
    <text evidence="2 9">Belongs to the enolase family.</text>
</comment>
<feature type="binding site" evidence="11">
    <location>
        <position position="287"/>
    </location>
    <ligand>
        <name>substrate</name>
    </ligand>
</feature>
<dbReference type="InterPro" id="IPR029017">
    <property type="entry name" value="Enolase-like_N"/>
</dbReference>
<dbReference type="InterPro" id="IPR020810">
    <property type="entry name" value="Enolase_C"/>
</dbReference>
<evidence type="ECO:0000256" key="6">
    <source>
        <dbReference type="ARBA" id="ARBA00022842"/>
    </source>
</evidence>
<dbReference type="InterPro" id="IPR036849">
    <property type="entry name" value="Enolase-like_C_sf"/>
</dbReference>
<dbReference type="SMART" id="SM01193">
    <property type="entry name" value="Enolase_N"/>
    <property type="match status" value="1"/>
</dbReference>
<dbReference type="Pfam" id="PF03952">
    <property type="entry name" value="Enolase_N"/>
    <property type="match status" value="1"/>
</dbReference>
<evidence type="ECO:0000256" key="9">
    <source>
        <dbReference type="HAMAP-Rule" id="MF_00318"/>
    </source>
</evidence>
<evidence type="ECO:0000313" key="15">
    <source>
        <dbReference type="EMBL" id="KKQ74658.1"/>
    </source>
</evidence>
<dbReference type="PANTHER" id="PTHR11902">
    <property type="entry name" value="ENOLASE"/>
    <property type="match status" value="1"/>
</dbReference>
<dbReference type="InterPro" id="IPR000941">
    <property type="entry name" value="Enolase"/>
</dbReference>
<proteinExistence type="inferred from homology"/>
<dbReference type="PIRSF" id="PIRSF001400">
    <property type="entry name" value="Enolase"/>
    <property type="match status" value="1"/>
</dbReference>